<dbReference type="Pfam" id="PF08240">
    <property type="entry name" value="ADH_N"/>
    <property type="match status" value="1"/>
</dbReference>
<dbReference type="InterPro" id="IPR011032">
    <property type="entry name" value="GroES-like_sf"/>
</dbReference>
<dbReference type="SMART" id="SM00829">
    <property type="entry name" value="PKS_ER"/>
    <property type="match status" value="1"/>
</dbReference>
<reference evidence="2 3" key="1">
    <citation type="submission" date="2016-11" db="EMBL/GenBank/DDBJ databases">
        <authorList>
            <person name="Jaros S."/>
            <person name="Januszkiewicz K."/>
            <person name="Wedrychowicz H."/>
        </authorList>
    </citation>
    <scope>NUCLEOTIDE SEQUENCE [LARGE SCALE GENOMIC DNA]</scope>
    <source>
        <strain evidence="2 3">CGMCC 1.6102</strain>
    </source>
</reference>
<evidence type="ECO:0000313" key="3">
    <source>
        <dbReference type="Proteomes" id="UP000184513"/>
    </source>
</evidence>
<evidence type="ECO:0000313" key="2">
    <source>
        <dbReference type="EMBL" id="SHM44325.1"/>
    </source>
</evidence>
<dbReference type="Proteomes" id="UP000184513">
    <property type="component" value="Unassembled WGS sequence"/>
</dbReference>
<dbReference type="PANTHER" id="PTHR44013">
    <property type="entry name" value="ZINC-TYPE ALCOHOL DEHYDROGENASE-LIKE PROTEIN C16A3.02C"/>
    <property type="match status" value="1"/>
</dbReference>
<dbReference type="InterPro" id="IPR052733">
    <property type="entry name" value="Chloroplast_QOR"/>
</dbReference>
<dbReference type="CDD" id="cd08267">
    <property type="entry name" value="MDR1"/>
    <property type="match status" value="1"/>
</dbReference>
<dbReference type="EMBL" id="FRCY01000001">
    <property type="protein sequence ID" value="SHM44325.1"/>
    <property type="molecule type" value="Genomic_DNA"/>
</dbReference>
<dbReference type="RefSeq" id="WP_073091227.1">
    <property type="nucleotide sequence ID" value="NZ_FRCY01000001.1"/>
</dbReference>
<gene>
    <name evidence="2" type="ORF">SAMN04488057_101469</name>
</gene>
<evidence type="ECO:0000259" key="1">
    <source>
        <dbReference type="SMART" id="SM00829"/>
    </source>
</evidence>
<dbReference type="AlphaFoldDB" id="A0A1M7IUF4"/>
<organism evidence="2 3">
    <name type="scientific">Cyclobacterium lianum</name>
    <dbReference type="NCBI Taxonomy" id="388280"/>
    <lineage>
        <taxon>Bacteria</taxon>
        <taxon>Pseudomonadati</taxon>
        <taxon>Bacteroidota</taxon>
        <taxon>Cytophagia</taxon>
        <taxon>Cytophagales</taxon>
        <taxon>Cyclobacteriaceae</taxon>
        <taxon>Cyclobacterium</taxon>
    </lineage>
</organism>
<protein>
    <submittedName>
        <fullName evidence="2">NADPH:quinone reductase</fullName>
    </submittedName>
</protein>
<dbReference type="InterPro" id="IPR036291">
    <property type="entry name" value="NAD(P)-bd_dom_sf"/>
</dbReference>
<dbReference type="Gene3D" id="3.90.180.10">
    <property type="entry name" value="Medium-chain alcohol dehydrogenases, catalytic domain"/>
    <property type="match status" value="1"/>
</dbReference>
<accession>A0A1M7IUF4</accession>
<keyword evidence="3" id="KW-1185">Reference proteome</keyword>
<dbReference type="InterPro" id="IPR013154">
    <property type="entry name" value="ADH-like_N"/>
</dbReference>
<dbReference type="InterPro" id="IPR020843">
    <property type="entry name" value="ER"/>
</dbReference>
<name>A0A1M7IUF4_9BACT</name>
<proteinExistence type="predicted"/>
<feature type="domain" description="Enoyl reductase (ER)" evidence="1">
    <location>
        <begin position="15"/>
        <end position="326"/>
    </location>
</feature>
<dbReference type="Pfam" id="PF13602">
    <property type="entry name" value="ADH_zinc_N_2"/>
    <property type="match status" value="1"/>
</dbReference>
<dbReference type="Gene3D" id="3.40.50.720">
    <property type="entry name" value="NAD(P)-binding Rossmann-like Domain"/>
    <property type="match status" value="1"/>
</dbReference>
<dbReference type="PANTHER" id="PTHR44013:SF1">
    <property type="entry name" value="ZINC-TYPE ALCOHOL DEHYDROGENASE-LIKE PROTEIN C16A3.02C"/>
    <property type="match status" value="1"/>
</dbReference>
<dbReference type="STRING" id="388280.SAMN04488057_101469"/>
<sequence>MNNEKMEAIQVTKYGPASVLKPHRVARPQPAADEVLVKVITSSATTADAMMRTGKPWFGRLIIGLRKPKSPIPGTGFAGYVVETGREVNNYRIGDPVFGETTIGFGANAEYLRLKASGVLLPLPETLGFSEAASFCDGHLTAYNYLKRLGGVKPGDQVLINGASGSLGTAAVQIARYLGAEVTAVCSGRNAGLVKSLGANHVVDYTKEDFTKSDRRYDLIFDTLGKRSFADCRRVLKKEGTYYSPVLKFSLLAQMLFTRYFSSKKAVFEATGLLSDSQLRGLLTEVLELQQAGKLRTVIDRQYPLAKLSEAHQYIDSGHKRGNIIIINSEDFTSVSNQILSGKKNLQD</sequence>
<dbReference type="GO" id="GO:0016491">
    <property type="term" value="F:oxidoreductase activity"/>
    <property type="evidence" value="ECO:0007669"/>
    <property type="project" value="InterPro"/>
</dbReference>
<dbReference type="SUPFAM" id="SSF51735">
    <property type="entry name" value="NAD(P)-binding Rossmann-fold domains"/>
    <property type="match status" value="1"/>
</dbReference>
<dbReference type="SUPFAM" id="SSF50129">
    <property type="entry name" value="GroES-like"/>
    <property type="match status" value="1"/>
</dbReference>